<dbReference type="eggNOG" id="KOG2582">
    <property type="taxonomic scope" value="Eukaryota"/>
</dbReference>
<feature type="domain" description="COP9 signalosome complex subunit 3 N-terminal helical repeats" evidence="2">
    <location>
        <begin position="34"/>
        <end position="285"/>
    </location>
</feature>
<dbReference type="GO" id="GO:0006511">
    <property type="term" value="P:ubiquitin-dependent protein catabolic process"/>
    <property type="evidence" value="ECO:0007669"/>
    <property type="project" value="TreeGrafter"/>
</dbReference>
<dbReference type="InterPro" id="IPR055089">
    <property type="entry name" value="COP9_N"/>
</dbReference>
<dbReference type="Pfam" id="PF22788">
    <property type="entry name" value="COP9_hel_rpt"/>
    <property type="match status" value="1"/>
</dbReference>
<dbReference type="PANTHER" id="PTHR10758">
    <property type="entry name" value="26S PROTEASOME NON-ATPASE REGULATORY SUBUNIT 3/COP9 SIGNALOSOME COMPLEX SUBUNIT 3"/>
    <property type="match status" value="1"/>
</dbReference>
<dbReference type="GO" id="GO:0008180">
    <property type="term" value="C:COP9 signalosome"/>
    <property type="evidence" value="ECO:0007669"/>
    <property type="project" value="TreeGrafter"/>
</dbReference>
<dbReference type="InterPro" id="IPR050756">
    <property type="entry name" value="CSN3"/>
</dbReference>
<dbReference type="HOGENOM" id="CLU_028825_1_1_1"/>
<evidence type="ECO:0000259" key="2">
    <source>
        <dbReference type="Pfam" id="PF22788"/>
    </source>
</evidence>
<dbReference type="Proteomes" id="UP000016931">
    <property type="component" value="Unassembled WGS sequence"/>
</dbReference>
<evidence type="ECO:0000256" key="1">
    <source>
        <dbReference type="ARBA" id="ARBA00022490"/>
    </source>
</evidence>
<dbReference type="EMBL" id="KB456264">
    <property type="protein sequence ID" value="EMF12363.1"/>
    <property type="molecule type" value="Genomic_DNA"/>
</dbReference>
<dbReference type="STRING" id="692275.M3CEZ2"/>
<keyword evidence="4" id="KW-1185">Reference proteome</keyword>
<dbReference type="PANTHER" id="PTHR10758:SF1">
    <property type="entry name" value="COP9 SIGNALOSOME COMPLEX SUBUNIT 3"/>
    <property type="match status" value="1"/>
</dbReference>
<evidence type="ECO:0000313" key="4">
    <source>
        <dbReference type="Proteomes" id="UP000016931"/>
    </source>
</evidence>
<dbReference type="OrthoDB" id="29061at2759"/>
<organism evidence="3 4">
    <name type="scientific">Sphaerulina musiva (strain SO2202)</name>
    <name type="common">Poplar stem canker fungus</name>
    <name type="synonym">Septoria musiva</name>
    <dbReference type="NCBI Taxonomy" id="692275"/>
    <lineage>
        <taxon>Eukaryota</taxon>
        <taxon>Fungi</taxon>
        <taxon>Dikarya</taxon>
        <taxon>Ascomycota</taxon>
        <taxon>Pezizomycotina</taxon>
        <taxon>Dothideomycetes</taxon>
        <taxon>Dothideomycetidae</taxon>
        <taxon>Mycosphaerellales</taxon>
        <taxon>Mycosphaerellaceae</taxon>
        <taxon>Sphaerulina</taxon>
    </lineage>
</organism>
<name>M3CEZ2_SPHMS</name>
<dbReference type="GeneID" id="27902454"/>
<evidence type="ECO:0000313" key="3">
    <source>
        <dbReference type="EMBL" id="EMF12363.1"/>
    </source>
</evidence>
<proteinExistence type="predicted"/>
<keyword evidence="1" id="KW-0963">Cytoplasm</keyword>
<dbReference type="AlphaFoldDB" id="M3CEZ2"/>
<reference evidence="3 4" key="1">
    <citation type="journal article" date="2012" name="PLoS Pathog.">
        <title>Diverse lifestyles and strategies of plant pathogenesis encoded in the genomes of eighteen Dothideomycetes fungi.</title>
        <authorList>
            <person name="Ohm R.A."/>
            <person name="Feau N."/>
            <person name="Henrissat B."/>
            <person name="Schoch C.L."/>
            <person name="Horwitz B.A."/>
            <person name="Barry K.W."/>
            <person name="Condon B.J."/>
            <person name="Copeland A.C."/>
            <person name="Dhillon B."/>
            <person name="Glaser F."/>
            <person name="Hesse C.N."/>
            <person name="Kosti I."/>
            <person name="LaButti K."/>
            <person name="Lindquist E.A."/>
            <person name="Lucas S."/>
            <person name="Salamov A.A."/>
            <person name="Bradshaw R.E."/>
            <person name="Ciuffetti L."/>
            <person name="Hamelin R.C."/>
            <person name="Kema G.H.J."/>
            <person name="Lawrence C."/>
            <person name="Scott J.A."/>
            <person name="Spatafora J.W."/>
            <person name="Turgeon B.G."/>
            <person name="de Wit P.J.G.M."/>
            <person name="Zhong S."/>
            <person name="Goodwin S.B."/>
            <person name="Grigoriev I.V."/>
        </authorList>
    </citation>
    <scope>NUCLEOTIDE SEQUENCE [LARGE SCALE GENOMIC DNA]</scope>
    <source>
        <strain evidence="3 4">SO2202</strain>
    </source>
</reference>
<dbReference type="RefSeq" id="XP_016760484.1">
    <property type="nucleotide sequence ID" value="XM_016905317.1"/>
</dbReference>
<dbReference type="OMA" id="NHYHDLV"/>
<accession>M3CEZ2</accession>
<sequence>MADVLPILLAFPPEKSVTTPKSYDKAIHEYLKSLETIDETTYTQKVEKQNLLELLDPAVNSIAYLRTLVAQLEASSNDDHEHLDVLETRTLLFFATFDPVQIRYAGTDFLKLWRWLLGSVTQNDDIDLTSVVNALLRLDPTAGTLITPHLEVVRLCLARSVPSQALPILDKDVYALPARSQKGVPEELPSDEHELSNAWITEKSGFSLRMDTPQVLEYYLVGASIYMGLGIWHRARIFLEAVILSPSLSHTASALQVEAYKKWLMVGLIVQGKPYPEPKTHDPVVLKHLKTLSRMYDEFALDFELRNLKKLQADVETGWRDVQEDGNAGLVREMVDACMRYRIIDLQKTYAALPVTRMAKLLDIAPGDALQSLQRMMQEGHLPASLSGAGTDTVLRFHDTTSSESHSDLEAQTLRIQALVTQVRDADRRLQLTKEYVEHARRNAARGGFDSDPADAMDLTWDASSTMPNAADLDNDEDLMM</sequence>
<gene>
    <name evidence="3" type="ORF">SEPMUDRAFT_149067</name>
</gene>
<protein>
    <recommendedName>
        <fullName evidence="2">COP9 signalosome complex subunit 3 N-terminal helical repeats domain-containing protein</fullName>
    </recommendedName>
</protein>